<evidence type="ECO:0000256" key="1">
    <source>
        <dbReference type="SAM" id="MobiDB-lite"/>
    </source>
</evidence>
<gene>
    <name evidence="3" type="primary">LOC104582496</name>
    <name evidence="2" type="ORF">BRADI_2g04006v3</name>
</gene>
<evidence type="ECO:0000313" key="3">
    <source>
        <dbReference type="EnsemblPlants" id="KQK02837"/>
    </source>
</evidence>
<dbReference type="AlphaFoldDB" id="A0A0Q3FX88"/>
<evidence type="ECO:0000313" key="2">
    <source>
        <dbReference type="EMBL" id="KQK02837.1"/>
    </source>
</evidence>
<protein>
    <submittedName>
        <fullName evidence="2 3">Uncharacterized protein</fullName>
    </submittedName>
</protein>
<keyword evidence="4" id="KW-1185">Reference proteome</keyword>
<dbReference type="RefSeq" id="XP_024314714.1">
    <property type="nucleotide sequence ID" value="XM_024458946.1"/>
</dbReference>
<reference evidence="2 3" key="1">
    <citation type="journal article" date="2010" name="Nature">
        <title>Genome sequencing and analysis of the model grass Brachypodium distachyon.</title>
        <authorList>
            <consortium name="International Brachypodium Initiative"/>
        </authorList>
    </citation>
    <scope>NUCLEOTIDE SEQUENCE [LARGE SCALE GENOMIC DNA]</scope>
    <source>
        <strain evidence="2">Bd21</strain>
        <strain evidence="3">cv. Bd21</strain>
    </source>
</reference>
<dbReference type="EnsemblPlants" id="KQK02837">
    <property type="protein sequence ID" value="KQK02837"/>
    <property type="gene ID" value="BRADI_2g04006v3"/>
</dbReference>
<name>A0A0Q3FX88_BRADI</name>
<organism evidence="2">
    <name type="scientific">Brachypodium distachyon</name>
    <name type="common">Purple false brome</name>
    <name type="synonym">Trachynia distachya</name>
    <dbReference type="NCBI Taxonomy" id="15368"/>
    <lineage>
        <taxon>Eukaryota</taxon>
        <taxon>Viridiplantae</taxon>
        <taxon>Streptophyta</taxon>
        <taxon>Embryophyta</taxon>
        <taxon>Tracheophyta</taxon>
        <taxon>Spermatophyta</taxon>
        <taxon>Magnoliopsida</taxon>
        <taxon>Liliopsida</taxon>
        <taxon>Poales</taxon>
        <taxon>Poaceae</taxon>
        <taxon>BOP clade</taxon>
        <taxon>Pooideae</taxon>
        <taxon>Stipodae</taxon>
        <taxon>Brachypodieae</taxon>
        <taxon>Brachypodium</taxon>
    </lineage>
</organism>
<proteinExistence type="predicted"/>
<dbReference type="Proteomes" id="UP000008810">
    <property type="component" value="Chromosome 2"/>
</dbReference>
<evidence type="ECO:0000313" key="4">
    <source>
        <dbReference type="Proteomes" id="UP000008810"/>
    </source>
</evidence>
<reference evidence="2" key="2">
    <citation type="submission" date="2017-06" db="EMBL/GenBank/DDBJ databases">
        <title>WGS assembly of Brachypodium distachyon.</title>
        <authorList>
            <consortium name="The International Brachypodium Initiative"/>
            <person name="Lucas S."/>
            <person name="Harmon-Smith M."/>
            <person name="Lail K."/>
            <person name="Tice H."/>
            <person name="Grimwood J."/>
            <person name="Bruce D."/>
            <person name="Barry K."/>
            <person name="Shu S."/>
            <person name="Lindquist E."/>
            <person name="Wang M."/>
            <person name="Pitluck S."/>
            <person name="Vogel J.P."/>
            <person name="Garvin D.F."/>
            <person name="Mockler T.C."/>
            <person name="Schmutz J."/>
            <person name="Rokhsar D."/>
            <person name="Bevan M.W."/>
        </authorList>
    </citation>
    <scope>NUCLEOTIDE SEQUENCE</scope>
    <source>
        <strain evidence="2">Bd21</strain>
    </source>
</reference>
<sequence>MEIRAQVAAEETDEARRKCRKVGEIMGSSLEVLSDQSHGNMLPESYTTSSAAQQSLTPSGHTSDAEPAVILGTDAACGLLAKMPPLTSMQDEPTNAERAATLDASAAWERLGMPPLTLSLEQCRQLLTTASYETLENLWSRETLENLQSEKAPENPLEKFQHANNLVMQAHERKKSYLFSLLQDLLSLLQKEESTYAQGLKGLIDSYRKLTDSYSKLYLNQSPASYTTLSAAQQSLTPSGHTSADAEPAGILGRDAAHGLPAQMPPLTSMQDEPTNAERAATLDASAAWDLWLEMSPLTLSPEQRRQLLAAYETLENLRSRETLENLQSEKAPENPF</sequence>
<feature type="compositionally biased region" description="Polar residues" evidence="1">
    <location>
        <begin position="34"/>
        <end position="62"/>
    </location>
</feature>
<dbReference type="EMBL" id="CM000881">
    <property type="protein sequence ID" value="KQK02837.1"/>
    <property type="molecule type" value="Genomic_DNA"/>
</dbReference>
<reference evidence="3" key="3">
    <citation type="submission" date="2018-08" db="UniProtKB">
        <authorList>
            <consortium name="EnsemblPlants"/>
        </authorList>
    </citation>
    <scope>IDENTIFICATION</scope>
    <source>
        <strain evidence="3">cv. Bd21</strain>
    </source>
</reference>
<dbReference type="GeneID" id="104582496"/>
<dbReference type="Gramene" id="KQK02837">
    <property type="protein sequence ID" value="KQK02837"/>
    <property type="gene ID" value="BRADI_2g04006v3"/>
</dbReference>
<feature type="region of interest" description="Disordered" evidence="1">
    <location>
        <begin position="31"/>
        <end position="66"/>
    </location>
</feature>
<accession>A0A0Q3FX88</accession>